<keyword evidence="3" id="KW-1185">Reference proteome</keyword>
<evidence type="ECO:0000256" key="1">
    <source>
        <dbReference type="SAM" id="Phobius"/>
    </source>
</evidence>
<organism evidence="2 3">
    <name type="scientific">Nonlabens marinus S1-08</name>
    <dbReference type="NCBI Taxonomy" id="1454201"/>
    <lineage>
        <taxon>Bacteria</taxon>
        <taxon>Pseudomonadati</taxon>
        <taxon>Bacteroidota</taxon>
        <taxon>Flavobacteriia</taxon>
        <taxon>Flavobacteriales</taxon>
        <taxon>Flavobacteriaceae</taxon>
        <taxon>Nonlabens</taxon>
    </lineage>
</organism>
<dbReference type="STRING" id="1454201.NMS_1759"/>
<keyword evidence="1" id="KW-1133">Transmembrane helix</keyword>
<gene>
    <name evidence="2" type="ORF">NMS_1759</name>
</gene>
<evidence type="ECO:0000313" key="2">
    <source>
        <dbReference type="EMBL" id="BAO55768.1"/>
    </source>
</evidence>
<feature type="transmembrane region" description="Helical" evidence="1">
    <location>
        <begin position="12"/>
        <end position="39"/>
    </location>
</feature>
<keyword evidence="1" id="KW-0472">Membrane</keyword>
<dbReference type="KEGG" id="nmf:NMS_1759"/>
<dbReference type="Proteomes" id="UP000031760">
    <property type="component" value="Chromosome"/>
</dbReference>
<protein>
    <submittedName>
        <fullName evidence="2">Uncharacterized protein</fullName>
    </submittedName>
</protein>
<sequence>MLIIVALNQWNFQFIQIIGELMTIPMIAVVLGSILYAIIQLVRNTGLKYTLPILFLSMITLGIIIIATINQL</sequence>
<keyword evidence="1" id="KW-0812">Transmembrane</keyword>
<name>W8VVU6_9FLAO</name>
<feature type="transmembrane region" description="Helical" evidence="1">
    <location>
        <begin position="51"/>
        <end position="69"/>
    </location>
</feature>
<evidence type="ECO:0000313" key="3">
    <source>
        <dbReference type="Proteomes" id="UP000031760"/>
    </source>
</evidence>
<dbReference type="AlphaFoldDB" id="W8VVU6"/>
<dbReference type="HOGENOM" id="CLU_2718314_0_0_10"/>
<proteinExistence type="predicted"/>
<dbReference type="EMBL" id="AP014548">
    <property type="protein sequence ID" value="BAO55768.1"/>
    <property type="molecule type" value="Genomic_DNA"/>
</dbReference>
<reference evidence="2 3" key="1">
    <citation type="journal article" date="2014" name="Proc. Natl. Acad. Sci. U.S.A.">
        <title>Functional characterization of flavobacteria rhodopsins reveals a unique class of light-driven chloride pump in bacteria.</title>
        <authorList>
            <person name="Yoshizawa S."/>
            <person name="Kumagai Y."/>
            <person name="Kim H."/>
            <person name="Ogura Y."/>
            <person name="Hayashi T."/>
            <person name="Iwasaki W."/>
            <person name="DeLong E.F."/>
            <person name="Kogure K."/>
        </authorList>
    </citation>
    <scope>NUCLEOTIDE SEQUENCE [LARGE SCALE GENOMIC DNA]</scope>
    <source>
        <strain evidence="2 3">S1-08</strain>
    </source>
</reference>
<accession>W8VVU6</accession>